<accession>A0A0B7NYX5</accession>
<reference evidence="1" key="1">
    <citation type="submission" date="2014-08" db="EMBL/GenBank/DDBJ databases">
        <authorList>
            <person name="Falentin Helene"/>
        </authorList>
    </citation>
    <scope>NUCLEOTIDE SEQUENCE</scope>
</reference>
<protein>
    <submittedName>
        <fullName evidence="1">Uncharacterized protein</fullName>
    </submittedName>
</protein>
<dbReference type="EMBL" id="LM676387">
    <property type="protein sequence ID" value="CEP25898.1"/>
    <property type="molecule type" value="Genomic_DNA"/>
</dbReference>
<name>A0A0B7NYX5_PROFF</name>
<dbReference type="AlphaFoldDB" id="A0A0B7NYX5"/>
<organism evidence="1">
    <name type="scientific">Propionibacterium freudenreichii subsp. freudenreichii</name>
    <dbReference type="NCBI Taxonomy" id="66712"/>
    <lineage>
        <taxon>Bacteria</taxon>
        <taxon>Bacillati</taxon>
        <taxon>Actinomycetota</taxon>
        <taxon>Actinomycetes</taxon>
        <taxon>Propionibacteriales</taxon>
        <taxon>Propionibacteriaceae</taxon>
        <taxon>Propionibacterium</taxon>
    </lineage>
</organism>
<gene>
    <name evidence="1" type="ORF">PFCIRM138_02960</name>
</gene>
<evidence type="ECO:0000313" key="1">
    <source>
        <dbReference type="EMBL" id="CEP25898.1"/>
    </source>
</evidence>
<sequence>MPLHVAHRPTRQQVRRKVIDAGQEAGHSARTAMPEPA</sequence>
<proteinExistence type="predicted"/>